<keyword evidence="3" id="KW-1185">Reference proteome</keyword>
<keyword evidence="1" id="KW-1133">Transmembrane helix</keyword>
<proteinExistence type="predicted"/>
<dbReference type="Pfam" id="PF03729">
    <property type="entry name" value="DUF308"/>
    <property type="match status" value="2"/>
</dbReference>
<name>A0ABP6WD04_9ACTN</name>
<dbReference type="Proteomes" id="UP001500301">
    <property type="component" value="Unassembled WGS sequence"/>
</dbReference>
<gene>
    <name evidence="2" type="ORF">GCM10022263_39090</name>
</gene>
<keyword evidence="1" id="KW-0812">Transmembrane</keyword>
<evidence type="ECO:0000313" key="2">
    <source>
        <dbReference type="EMBL" id="GAA3548229.1"/>
    </source>
</evidence>
<sequence>MFKGWLELSWPVLLVRGLVGILFGIVAMAWPIDTAVVLVVVWGAWVLVDGAGSIIHAFGRDVTLAARVLLLLLGALGVVAAALALFRPGITAVTLTWVLGVWLVARGLVSTVTAFTPAARGGRGLLLVSAAVDVLLGVLFAANPGASAVGVAFVLGVAAFAWGVVFLVVGLAIRSQIADAAPPVAPVSP</sequence>
<accession>A0ABP6WD04</accession>
<feature type="transmembrane region" description="Helical" evidence="1">
    <location>
        <begin position="148"/>
        <end position="173"/>
    </location>
</feature>
<dbReference type="PANTHER" id="PTHR34989:SF1">
    <property type="entry name" value="PROTEIN HDED"/>
    <property type="match status" value="1"/>
</dbReference>
<feature type="transmembrane region" description="Helical" evidence="1">
    <location>
        <begin position="92"/>
        <end position="112"/>
    </location>
</feature>
<dbReference type="InterPro" id="IPR052712">
    <property type="entry name" value="Acid_resist_chaperone_HdeD"/>
</dbReference>
<protein>
    <recommendedName>
        <fullName evidence="4">HdeD family acid-resistance protein</fullName>
    </recommendedName>
</protein>
<comment type="caution">
    <text evidence="2">The sequence shown here is derived from an EMBL/GenBank/DDBJ whole genome shotgun (WGS) entry which is preliminary data.</text>
</comment>
<evidence type="ECO:0000313" key="3">
    <source>
        <dbReference type="Proteomes" id="UP001500301"/>
    </source>
</evidence>
<dbReference type="RefSeq" id="WP_218236854.1">
    <property type="nucleotide sequence ID" value="NZ_BAABBB010000023.1"/>
</dbReference>
<evidence type="ECO:0000256" key="1">
    <source>
        <dbReference type="SAM" id="Phobius"/>
    </source>
</evidence>
<feature type="transmembrane region" description="Helical" evidence="1">
    <location>
        <begin position="124"/>
        <end position="142"/>
    </location>
</feature>
<feature type="transmembrane region" description="Helical" evidence="1">
    <location>
        <begin position="12"/>
        <end position="30"/>
    </location>
</feature>
<evidence type="ECO:0008006" key="4">
    <source>
        <dbReference type="Google" id="ProtNLM"/>
    </source>
</evidence>
<dbReference type="InterPro" id="IPR005325">
    <property type="entry name" value="DUF308_memb"/>
</dbReference>
<organism evidence="2 3">
    <name type="scientific">Nocardioides daeguensis</name>
    <dbReference type="NCBI Taxonomy" id="908359"/>
    <lineage>
        <taxon>Bacteria</taxon>
        <taxon>Bacillati</taxon>
        <taxon>Actinomycetota</taxon>
        <taxon>Actinomycetes</taxon>
        <taxon>Propionibacteriales</taxon>
        <taxon>Nocardioidaceae</taxon>
        <taxon>Nocardioides</taxon>
    </lineage>
</organism>
<feature type="transmembrane region" description="Helical" evidence="1">
    <location>
        <begin position="36"/>
        <end position="57"/>
    </location>
</feature>
<dbReference type="PANTHER" id="PTHR34989">
    <property type="entry name" value="PROTEIN HDED"/>
    <property type="match status" value="1"/>
</dbReference>
<dbReference type="EMBL" id="BAABBB010000023">
    <property type="protein sequence ID" value="GAA3548229.1"/>
    <property type="molecule type" value="Genomic_DNA"/>
</dbReference>
<feature type="transmembrane region" description="Helical" evidence="1">
    <location>
        <begin position="64"/>
        <end position="86"/>
    </location>
</feature>
<reference evidence="3" key="1">
    <citation type="journal article" date="2019" name="Int. J. Syst. Evol. Microbiol.">
        <title>The Global Catalogue of Microorganisms (GCM) 10K type strain sequencing project: providing services to taxonomists for standard genome sequencing and annotation.</title>
        <authorList>
            <consortium name="The Broad Institute Genomics Platform"/>
            <consortium name="The Broad Institute Genome Sequencing Center for Infectious Disease"/>
            <person name="Wu L."/>
            <person name="Ma J."/>
        </authorList>
    </citation>
    <scope>NUCLEOTIDE SEQUENCE [LARGE SCALE GENOMIC DNA]</scope>
    <source>
        <strain evidence="3">JCM 17460</strain>
    </source>
</reference>
<keyword evidence="1" id="KW-0472">Membrane</keyword>